<reference evidence="4 6" key="2">
    <citation type="submission" date="2023-11" db="EMBL/GenBank/DDBJ databases">
        <title>MicrobeMod: A computational toolkit for identifying prokaryotic methylation and restriction-modification with nanopore sequencing.</title>
        <authorList>
            <person name="Crits-Christoph A."/>
            <person name="Kang S.C."/>
            <person name="Lee H."/>
            <person name="Ostrov N."/>
        </authorList>
    </citation>
    <scope>NUCLEOTIDE SEQUENCE [LARGE SCALE GENOMIC DNA]</scope>
    <source>
        <strain evidence="4 6">ATCC 23090</strain>
    </source>
</reference>
<evidence type="ECO:0000313" key="4">
    <source>
        <dbReference type="EMBL" id="WQG90770.1"/>
    </source>
</evidence>
<keyword evidence="1" id="KW-0472">Membrane</keyword>
<dbReference type="OrthoDB" id="9814627at2"/>
<organism evidence="3 5">
    <name type="scientific">Chitinophaga sancti</name>
    <dbReference type="NCBI Taxonomy" id="1004"/>
    <lineage>
        <taxon>Bacteria</taxon>
        <taxon>Pseudomonadati</taxon>
        <taxon>Bacteroidota</taxon>
        <taxon>Chitinophagia</taxon>
        <taxon>Chitinophagales</taxon>
        <taxon>Chitinophagaceae</taxon>
        <taxon>Chitinophaga</taxon>
    </lineage>
</organism>
<protein>
    <submittedName>
        <fullName evidence="3">PA14 domain-containing protein</fullName>
    </submittedName>
</protein>
<keyword evidence="6" id="KW-1185">Reference proteome</keyword>
<dbReference type="EMBL" id="FPIZ01000020">
    <property type="protein sequence ID" value="SFW81999.1"/>
    <property type="molecule type" value="Genomic_DNA"/>
</dbReference>
<proteinExistence type="predicted"/>
<feature type="domain" description="PA14" evidence="2">
    <location>
        <begin position="617"/>
        <end position="757"/>
    </location>
</feature>
<dbReference type="STRING" id="1004.SAMN05661012_05178"/>
<accession>A0A1K1SD69</accession>
<keyword evidence="1" id="KW-1133">Transmembrane helix</keyword>
<evidence type="ECO:0000313" key="5">
    <source>
        <dbReference type="Proteomes" id="UP000183788"/>
    </source>
</evidence>
<dbReference type="Gene3D" id="3.90.182.10">
    <property type="entry name" value="Toxin - Anthrax Protective Antigen,domain 1"/>
    <property type="match status" value="1"/>
</dbReference>
<evidence type="ECO:0000259" key="2">
    <source>
        <dbReference type="PROSITE" id="PS51820"/>
    </source>
</evidence>
<evidence type="ECO:0000313" key="3">
    <source>
        <dbReference type="EMBL" id="SFW81999.1"/>
    </source>
</evidence>
<dbReference type="Proteomes" id="UP000183788">
    <property type="component" value="Unassembled WGS sequence"/>
</dbReference>
<dbReference type="InterPro" id="IPR046020">
    <property type="entry name" value="DUF5977"/>
</dbReference>
<dbReference type="Pfam" id="PF19404">
    <property type="entry name" value="DUF5977"/>
    <property type="match status" value="1"/>
</dbReference>
<reference evidence="3 5" key="1">
    <citation type="submission" date="2016-11" db="EMBL/GenBank/DDBJ databases">
        <authorList>
            <person name="Jaros S."/>
            <person name="Januszkiewicz K."/>
            <person name="Wedrychowicz H."/>
        </authorList>
    </citation>
    <scope>NUCLEOTIDE SEQUENCE [LARGE SCALE GENOMIC DNA]</scope>
    <source>
        <strain evidence="3 5">DSM 784</strain>
    </source>
</reference>
<gene>
    <name evidence="3" type="ORF">SAMN05661012_05178</name>
    <name evidence="4" type="ORF">SR876_04620</name>
</gene>
<dbReference type="InterPro" id="IPR011658">
    <property type="entry name" value="PA14_dom"/>
</dbReference>
<keyword evidence="1" id="KW-0812">Transmembrane</keyword>
<name>A0A1K1SD69_9BACT</name>
<dbReference type="SUPFAM" id="SSF56988">
    <property type="entry name" value="Anthrax protective antigen"/>
    <property type="match status" value="1"/>
</dbReference>
<sequence length="2041" mass="223670">MILKHVAGSKRFIASLMLVVLYIETIIPSYALGMPVVVRRMVKPSAAPLILHEKENAPFAAARKVLTPLAANAFTPAAAKGAIGGPTQPESQAFHSVSDDNMVDLFSGDFSYNVPLMDVGGYPLALGYNSGVGMSEDASWVGLGWNLNPGSITRTLRGLPDDFSGAESVTKTTSVKANTTVGVNVSLSQETIGVPITSKIFNLGASAGIVYNNYRGWGTSAGLSPSINSGSSSMGRLTAGLSITNSSMDGVSVDPNLELQLSNKERTMTGSLDLSTGYNTRSGLKSLDLGLGVQQYNTEGKNARSHADRTLVSYAYPSYLPSPSIPFTNTNLTLTVKGGTEILGTNIAGAITGYVSVQSIASGDRTQSFPAYGYLNYQKSGKNTAVLLDFNREKDLPYKEKPVVPNIGIPSYTYDVFGISGEGIGGTFRAYRSDVGHIFDHYSKTKSHSGNVSADLGATAIAHAGADLTYTYSHTETGEWSKNNKMAGKTAFSSSYGTYEASYFRNPGEMTVNDKDYYNNLGGDDVVAVNIYHNGNSDPTLLAKDTINRFNNSTLVSKQAINNSTYNKTARDKRTQVISYLTAAEASLAGFPKYIENYTENTYTANACAQEIIDTDSVASGLRGEYFTDKNFGNISFQRTDSVINMLTKSNFQKTPGVTELDNNFSVRWTGRIKAPVSGRYAFYVKSDDGMRLYLDGVNVKSNWNVHDVKTDTVFVNLVAGEFYTVRMDYFQEGGNTVATLEWSYPSQSRSVIPKKYLYLPASNDNVTYGNVTLEKRVNSFRLDNHISEINVLNTGGQRYVYGIPVYNLKQTETTFSVDEGKGSLATGLVEYNRGTDNTVDNNQGNDHYFSSEVTPAYAHTFLLTAVLSSDYKDLTGNGITADDPGNAIKFNYTKIAGLVNPSNWRAPIGVNKANYSEGMRTDNRDGKGSYVHGQKELWYLNSIESKTMIAVFKMSNRDDLQDIGENGEMSGSKARKLDEINLYTKAEFMKKNPKPLKTVHFKYSYKLCPGINSSNPSVGKLTLDSLYFTYNNNKKGQRHPYIFHYNAGTTPYNSKNVDRWGVYKPASQNPAQLNNSDYPYAIQDSTLASANVAVWALDSIIIPSGGRMKIDYEGDDYAFVQNKRAAQLFTIAGFTKNSPDINTNLTDLSHYLYQGGSDFQYISVNVPRAVSSKREISKWYLDGLTKVYFRLYVNMPGDKYGSGAEYVPGYASLDTSSYGYFNGGNTIWIKVKAINNSGEIGMSDSKYSPLTKAALSFLRLNLPSKAYPGSETGDDISWSDLIKVIASSAGNILTAISGFDDGARSKGWAQVVQTDRSFVRLNNPYFKKYGGGIRVKRVTIYDYWDKMTGQKQSMYGQEYNYTTTRTVNGKDETISSGVATYEPMIGGEENPWREPIEYTQQVSALAPVSSGYVEAPLGESFFPSPSIGYSRVRVRTINAKNTRSANGFAETCFYTAYDFPTLVDRSTLDKIRFKPSLTNLLRINSRHYIAVTQGFKVELNDMHGKKKSEATYSELDDKKAVTETKYNYKVDNANATFKHLNNTVMVMKPNGDIDESAVVGKDMELMMDMRQQRSLSTSWNAQINGDMFYFLWPPVLFIPMLLNVYNREETVFRSSAVSKVIYRHGVLDNVEATDKGSTVTTRNLLYDSETGAAILNSTQNEWGDSIYTFTLPAGWAYDGMSGAYKNIDVILDSIYINQGRITKGIPAGKKVTDYFATGDRILIYSREKTGGDDCTPDIATFPKPGVIYTVDANVQRGGEPDLYFVDENGQPFTGNSVSLKVLQSGRKNLSGFVNNITLLANPVVKDPISGKNSLVINNTSRVINASAVEYNGLWKVADSRKAGTVLACLQGPNLPYSGDSTKCNTNTTIYYNHRYSKSYTPDCATGVAAYQVTYVVPANKYPSLINQDSADARAIRDLDSNGKNYANAHATCVAKDSIWILVTAGSFQSTSNRASLSISVIDGTGKGVGSANASNSSSYKTYQKIEYNPPYTVHFNSSLIPASYSINSTDGKDGVLQADGALEFLNLYFNGNISVSLGNL</sequence>
<dbReference type="EMBL" id="CP140154">
    <property type="protein sequence ID" value="WQG90770.1"/>
    <property type="molecule type" value="Genomic_DNA"/>
</dbReference>
<evidence type="ECO:0000313" key="6">
    <source>
        <dbReference type="Proteomes" id="UP001326715"/>
    </source>
</evidence>
<dbReference type="RefSeq" id="WP_072364200.1">
    <property type="nucleotide sequence ID" value="NZ_CP139972.1"/>
</dbReference>
<dbReference type="Proteomes" id="UP001326715">
    <property type="component" value="Chromosome"/>
</dbReference>
<evidence type="ECO:0000256" key="1">
    <source>
        <dbReference type="SAM" id="Phobius"/>
    </source>
</evidence>
<dbReference type="SMART" id="SM00758">
    <property type="entry name" value="PA14"/>
    <property type="match status" value="1"/>
</dbReference>
<dbReference type="InterPro" id="IPR037524">
    <property type="entry name" value="PA14/GLEYA"/>
</dbReference>
<feature type="transmembrane region" description="Helical" evidence="1">
    <location>
        <begin position="12"/>
        <end position="33"/>
    </location>
</feature>
<dbReference type="PROSITE" id="PS51820">
    <property type="entry name" value="PA14"/>
    <property type="match status" value="1"/>
</dbReference>
<dbReference type="Pfam" id="PF07691">
    <property type="entry name" value="PA14"/>
    <property type="match status" value="1"/>
</dbReference>